<dbReference type="InterPro" id="IPR012341">
    <property type="entry name" value="6hp_glycosidase-like_sf"/>
</dbReference>
<keyword evidence="5" id="KW-0378">Hydrolase</keyword>
<protein>
    <recommendedName>
        <fullName evidence="4">Trehalase</fullName>
        <ecNumber evidence="3">3.2.1.28</ecNumber>
    </recommendedName>
    <alternativeName>
        <fullName evidence="7">Alpha,alpha-trehalase</fullName>
    </alternativeName>
    <alternativeName>
        <fullName evidence="8">Alpha,alpha-trehalose glucohydrolase</fullName>
    </alternativeName>
</protein>
<dbReference type="GO" id="GO:0004555">
    <property type="term" value="F:alpha,alpha-trehalase activity"/>
    <property type="evidence" value="ECO:0007669"/>
    <property type="project" value="UniProtKB-EC"/>
</dbReference>
<evidence type="ECO:0000256" key="6">
    <source>
        <dbReference type="ARBA" id="ARBA00023295"/>
    </source>
</evidence>
<evidence type="ECO:0000256" key="7">
    <source>
        <dbReference type="ARBA" id="ARBA00030473"/>
    </source>
</evidence>
<sequence>MNFNRHSKFLTNVVVMLILMVLLAIGSLRKVFANLDDSQFKRNPGLSGNAATGVRFNATAAGSGRTNRTGNVRHNIPTEDDVLSWSVEAPRFACDENNSASYMVYCQGKLLHAVAMLNIFKDSKTFVDKPMKRDPEDINEDFNKHFNHQITTNDREAVRSFLEENFGNQGDDLSECPEGTMSDWLDDPEYLISIDDDEMRRFALEIHALWKKLCRTVKNEVKTNPKRYSLLYVPNEFIIPGGRFRELYYWDSYWVVKGLIASGFFHRLFHDTMGIFFFID</sequence>
<keyword evidence="10" id="KW-1185">Reference proteome</keyword>
<dbReference type="PANTHER" id="PTHR23403">
    <property type="entry name" value="TREHALASE"/>
    <property type="match status" value="1"/>
</dbReference>
<reference evidence="9 10" key="2">
    <citation type="submission" date="2018-11" db="EMBL/GenBank/DDBJ databases">
        <authorList>
            <consortium name="Pathogen Informatics"/>
        </authorList>
    </citation>
    <scope>NUCLEOTIDE SEQUENCE [LARGE SCALE GENOMIC DNA]</scope>
</reference>
<reference evidence="11" key="1">
    <citation type="submission" date="2017-02" db="UniProtKB">
        <authorList>
            <consortium name="WormBaseParasite"/>
        </authorList>
    </citation>
    <scope>IDENTIFICATION</scope>
</reference>
<dbReference type="InterPro" id="IPR018232">
    <property type="entry name" value="Glyco_hydro_37_CS"/>
</dbReference>
<evidence type="ECO:0000313" key="10">
    <source>
        <dbReference type="Proteomes" id="UP000267096"/>
    </source>
</evidence>
<evidence type="ECO:0000313" key="9">
    <source>
        <dbReference type="EMBL" id="VDK19820.1"/>
    </source>
</evidence>
<dbReference type="EC" id="3.2.1.28" evidence="3"/>
<dbReference type="Gene3D" id="1.50.10.10">
    <property type="match status" value="1"/>
</dbReference>
<evidence type="ECO:0000256" key="3">
    <source>
        <dbReference type="ARBA" id="ARBA00012757"/>
    </source>
</evidence>
<proteinExistence type="inferred from homology"/>
<dbReference type="PROSITE" id="PS00927">
    <property type="entry name" value="TREHALASE_1"/>
    <property type="match status" value="1"/>
</dbReference>
<dbReference type="InterPro" id="IPR001661">
    <property type="entry name" value="Glyco_hydro_37"/>
</dbReference>
<dbReference type="EMBL" id="UYRR01002996">
    <property type="protein sequence ID" value="VDK19820.1"/>
    <property type="molecule type" value="Genomic_DNA"/>
</dbReference>
<dbReference type="Pfam" id="PF01204">
    <property type="entry name" value="Trehalase"/>
    <property type="match status" value="1"/>
</dbReference>
<accession>A0A0M3J4F9</accession>
<dbReference type="SUPFAM" id="SSF48208">
    <property type="entry name" value="Six-hairpin glycosidases"/>
    <property type="match status" value="1"/>
</dbReference>
<gene>
    <name evidence="9" type="ORF">ASIM_LOCUS2291</name>
</gene>
<evidence type="ECO:0000313" key="11">
    <source>
        <dbReference type="WBParaSite" id="ASIM_0000242801-mRNA-1"/>
    </source>
</evidence>
<comment type="similarity">
    <text evidence="2">Belongs to the glycosyl hydrolase 37 family.</text>
</comment>
<dbReference type="OrthoDB" id="3542292at2759"/>
<evidence type="ECO:0000256" key="2">
    <source>
        <dbReference type="ARBA" id="ARBA00005615"/>
    </source>
</evidence>
<keyword evidence="6" id="KW-0326">Glycosidase</keyword>
<dbReference type="AlphaFoldDB" id="A0A0M3J4F9"/>
<name>A0A0M3J4F9_ANISI</name>
<organism evidence="11">
    <name type="scientific">Anisakis simplex</name>
    <name type="common">Herring worm</name>
    <dbReference type="NCBI Taxonomy" id="6269"/>
    <lineage>
        <taxon>Eukaryota</taxon>
        <taxon>Metazoa</taxon>
        <taxon>Ecdysozoa</taxon>
        <taxon>Nematoda</taxon>
        <taxon>Chromadorea</taxon>
        <taxon>Rhabditida</taxon>
        <taxon>Spirurina</taxon>
        <taxon>Ascaridomorpha</taxon>
        <taxon>Ascaridoidea</taxon>
        <taxon>Anisakidae</taxon>
        <taxon>Anisakis</taxon>
        <taxon>Anisakis simplex complex</taxon>
    </lineage>
</organism>
<dbReference type="PANTHER" id="PTHR23403:SF1">
    <property type="entry name" value="TREHALASE"/>
    <property type="match status" value="1"/>
</dbReference>
<dbReference type="Proteomes" id="UP000267096">
    <property type="component" value="Unassembled WGS sequence"/>
</dbReference>
<evidence type="ECO:0000256" key="4">
    <source>
        <dbReference type="ARBA" id="ARBA00019905"/>
    </source>
</evidence>
<evidence type="ECO:0000256" key="1">
    <source>
        <dbReference type="ARBA" id="ARBA00001576"/>
    </source>
</evidence>
<dbReference type="InterPro" id="IPR008928">
    <property type="entry name" value="6-hairpin_glycosidase_sf"/>
</dbReference>
<evidence type="ECO:0000256" key="8">
    <source>
        <dbReference type="ARBA" id="ARBA00031637"/>
    </source>
</evidence>
<dbReference type="GO" id="GO:0005993">
    <property type="term" value="P:trehalose catabolic process"/>
    <property type="evidence" value="ECO:0007669"/>
    <property type="project" value="TreeGrafter"/>
</dbReference>
<dbReference type="WBParaSite" id="ASIM_0000242801-mRNA-1">
    <property type="protein sequence ID" value="ASIM_0000242801-mRNA-1"/>
    <property type="gene ID" value="ASIM_0000242801"/>
</dbReference>
<evidence type="ECO:0000256" key="5">
    <source>
        <dbReference type="ARBA" id="ARBA00022801"/>
    </source>
</evidence>
<comment type="catalytic activity">
    <reaction evidence="1">
        <text>alpha,alpha-trehalose + H2O = alpha-D-glucose + beta-D-glucose</text>
        <dbReference type="Rhea" id="RHEA:32675"/>
        <dbReference type="ChEBI" id="CHEBI:15377"/>
        <dbReference type="ChEBI" id="CHEBI:15903"/>
        <dbReference type="ChEBI" id="CHEBI:16551"/>
        <dbReference type="ChEBI" id="CHEBI:17925"/>
        <dbReference type="EC" id="3.2.1.28"/>
    </reaction>
</comment>